<reference evidence="2" key="1">
    <citation type="submission" date="2023-08" db="EMBL/GenBank/DDBJ databases">
        <title>Genomic characterization of piscicolin 126 produced by Carnobacterium maltaromaticum CM22 strain isolated from salmon (Salmo salar).</title>
        <authorList>
            <person name="Gonzalez-Gragera E."/>
            <person name="Garcia-Lopez J.D."/>
            <person name="Teso-Perez C."/>
            <person name="Gimenez-Hernandez I."/>
            <person name="Peralta-Sanchez J.M."/>
            <person name="Valdivia E."/>
            <person name="Montalban-Lopez M."/>
            <person name="Martin-Platero A.M."/>
            <person name="Banos A."/>
            <person name="Martinez-Bueno M."/>
        </authorList>
    </citation>
    <scope>NUCLEOTIDE SEQUENCE</scope>
    <source>
        <strain evidence="2">CM22</strain>
    </source>
</reference>
<dbReference type="InterPro" id="IPR012543">
    <property type="entry name" value="DUF1694"/>
</dbReference>
<dbReference type="Pfam" id="PF07997">
    <property type="entry name" value="DUF1694"/>
    <property type="match status" value="1"/>
</dbReference>
<dbReference type="SUPFAM" id="SSF160515">
    <property type="entry name" value="YueI-like"/>
    <property type="match status" value="1"/>
</dbReference>
<dbReference type="InterPro" id="IPR029064">
    <property type="entry name" value="Ribosomal_eL30-like_sf"/>
</dbReference>
<dbReference type="EMBL" id="JAVBVO010000005">
    <property type="protein sequence ID" value="MDZ5760181.1"/>
    <property type="molecule type" value="Genomic_DNA"/>
</dbReference>
<dbReference type="Gene3D" id="3.30.1330.30">
    <property type="match status" value="1"/>
</dbReference>
<accession>A0AAW9K335</accession>
<sequence length="151" mass="16918">MGEKDVNDYLTSGIYGTPQTKPEERNRYLGSLRERVYLSMSIEELSSLLYIDALKEELELHPDGQVLLNGEVNSRALGPYLKLCGQESVQFTIVTNQFAKKSDTGLLFVAANAVNQEVIAVSEKYPLADPTPKEEESVPTEKKSLLKRFFS</sequence>
<dbReference type="RefSeq" id="WP_135054712.1">
    <property type="nucleotide sequence ID" value="NZ_CAJGUS010000059.1"/>
</dbReference>
<evidence type="ECO:0000313" key="3">
    <source>
        <dbReference type="Proteomes" id="UP001290462"/>
    </source>
</evidence>
<protein>
    <submittedName>
        <fullName evidence="2">YueI family protein</fullName>
    </submittedName>
</protein>
<feature type="region of interest" description="Disordered" evidence="1">
    <location>
        <begin position="126"/>
        <end position="151"/>
    </location>
</feature>
<gene>
    <name evidence="2" type="ORF">RAK27_16205</name>
</gene>
<dbReference type="AlphaFoldDB" id="A0AAW9K335"/>
<organism evidence="2 3">
    <name type="scientific">Carnobacterium maltaromaticum</name>
    <name type="common">Carnobacterium piscicola</name>
    <dbReference type="NCBI Taxonomy" id="2751"/>
    <lineage>
        <taxon>Bacteria</taxon>
        <taxon>Bacillati</taxon>
        <taxon>Bacillota</taxon>
        <taxon>Bacilli</taxon>
        <taxon>Lactobacillales</taxon>
        <taxon>Carnobacteriaceae</taxon>
        <taxon>Carnobacterium</taxon>
    </lineage>
</organism>
<dbReference type="PIRSF" id="PIRSF034303">
    <property type="entry name" value="DUF1694"/>
    <property type="match status" value="1"/>
</dbReference>
<evidence type="ECO:0000313" key="2">
    <source>
        <dbReference type="EMBL" id="MDZ5760181.1"/>
    </source>
</evidence>
<name>A0AAW9K335_CARML</name>
<feature type="compositionally biased region" description="Basic and acidic residues" evidence="1">
    <location>
        <begin position="131"/>
        <end position="144"/>
    </location>
</feature>
<dbReference type="Proteomes" id="UP001290462">
    <property type="component" value="Unassembled WGS sequence"/>
</dbReference>
<evidence type="ECO:0000256" key="1">
    <source>
        <dbReference type="SAM" id="MobiDB-lite"/>
    </source>
</evidence>
<proteinExistence type="predicted"/>
<comment type="caution">
    <text evidence="2">The sequence shown here is derived from an EMBL/GenBank/DDBJ whole genome shotgun (WGS) entry which is preliminary data.</text>
</comment>